<keyword evidence="2" id="KW-1185">Reference proteome</keyword>
<dbReference type="RefSeq" id="WP_184111226.1">
    <property type="nucleotide sequence ID" value="NZ_JACHNY010000001.1"/>
</dbReference>
<protein>
    <submittedName>
        <fullName evidence="1">Uncharacterized protein</fullName>
    </submittedName>
</protein>
<proteinExistence type="predicted"/>
<comment type="caution">
    <text evidence="1">The sequence shown here is derived from an EMBL/GenBank/DDBJ whole genome shotgun (WGS) entry which is preliminary data.</text>
</comment>
<dbReference type="EMBL" id="JACHNY010000001">
    <property type="protein sequence ID" value="MBB4616411.1"/>
    <property type="molecule type" value="Genomic_DNA"/>
</dbReference>
<name>A0A7W7EWT5_9SPHN</name>
<reference evidence="1 2" key="1">
    <citation type="submission" date="2020-08" db="EMBL/GenBank/DDBJ databases">
        <title>Genomic Encyclopedia of Type Strains, Phase IV (KMG-IV): sequencing the most valuable type-strain genomes for metagenomic binning, comparative biology and taxonomic classification.</title>
        <authorList>
            <person name="Goeker M."/>
        </authorList>
    </citation>
    <scope>NUCLEOTIDE SEQUENCE [LARGE SCALE GENOMIC DNA]</scope>
    <source>
        <strain evidence="1 2">DSM 15867</strain>
    </source>
</reference>
<dbReference type="Proteomes" id="UP000574769">
    <property type="component" value="Unassembled WGS sequence"/>
</dbReference>
<evidence type="ECO:0000313" key="1">
    <source>
        <dbReference type="EMBL" id="MBB4616411.1"/>
    </source>
</evidence>
<accession>A0A7W7EWT5</accession>
<evidence type="ECO:0000313" key="2">
    <source>
        <dbReference type="Proteomes" id="UP000574769"/>
    </source>
</evidence>
<organism evidence="1 2">
    <name type="scientific">Sphingomonas abaci</name>
    <dbReference type="NCBI Taxonomy" id="237611"/>
    <lineage>
        <taxon>Bacteria</taxon>
        <taxon>Pseudomonadati</taxon>
        <taxon>Pseudomonadota</taxon>
        <taxon>Alphaproteobacteria</taxon>
        <taxon>Sphingomonadales</taxon>
        <taxon>Sphingomonadaceae</taxon>
        <taxon>Sphingomonas</taxon>
    </lineage>
</organism>
<dbReference type="AlphaFoldDB" id="A0A7W7EWT5"/>
<gene>
    <name evidence="1" type="ORF">GGQ96_000517</name>
</gene>
<sequence length="76" mass="8063">MSVFGDAIAALRQVVLIQSRLDQLDQRISRMGDDVGGLADATLALRDRISRLEGVIEGAAMAAAGAAANRQRRIAE</sequence>